<dbReference type="EMBL" id="LBMM01016363">
    <property type="protein sequence ID" value="KMQ84454.1"/>
    <property type="molecule type" value="Genomic_DNA"/>
</dbReference>
<reference evidence="1 2" key="1">
    <citation type="submission" date="2015-04" db="EMBL/GenBank/DDBJ databases">
        <title>Lasius niger genome sequencing.</title>
        <authorList>
            <person name="Konorov E.A."/>
            <person name="Nikitin M.A."/>
            <person name="Kirill M.V."/>
            <person name="Chang P."/>
        </authorList>
    </citation>
    <scope>NUCLEOTIDE SEQUENCE [LARGE SCALE GENOMIC DNA]</scope>
    <source>
        <tissue evidence="1">Whole</tissue>
    </source>
</reference>
<accession>A0A0J7K2C9</accession>
<evidence type="ECO:0000313" key="1">
    <source>
        <dbReference type="EMBL" id="KMQ84454.1"/>
    </source>
</evidence>
<proteinExistence type="predicted"/>
<gene>
    <name evidence="1" type="ORF">RF55_17722</name>
</gene>
<comment type="caution">
    <text evidence="1">The sequence shown here is derived from an EMBL/GenBank/DDBJ whole genome shotgun (WGS) entry which is preliminary data.</text>
</comment>
<dbReference type="AlphaFoldDB" id="A0A0J7K2C9"/>
<dbReference type="Proteomes" id="UP000036403">
    <property type="component" value="Unassembled WGS sequence"/>
</dbReference>
<dbReference type="PaxDb" id="67767-A0A0J7K2C9"/>
<name>A0A0J7K2C9_LASNI</name>
<organism evidence="1 2">
    <name type="scientific">Lasius niger</name>
    <name type="common">Black garden ant</name>
    <dbReference type="NCBI Taxonomy" id="67767"/>
    <lineage>
        <taxon>Eukaryota</taxon>
        <taxon>Metazoa</taxon>
        <taxon>Ecdysozoa</taxon>
        <taxon>Arthropoda</taxon>
        <taxon>Hexapoda</taxon>
        <taxon>Insecta</taxon>
        <taxon>Pterygota</taxon>
        <taxon>Neoptera</taxon>
        <taxon>Endopterygota</taxon>
        <taxon>Hymenoptera</taxon>
        <taxon>Apocrita</taxon>
        <taxon>Aculeata</taxon>
        <taxon>Formicoidea</taxon>
        <taxon>Formicidae</taxon>
        <taxon>Formicinae</taxon>
        <taxon>Lasius</taxon>
        <taxon>Lasius</taxon>
    </lineage>
</organism>
<protein>
    <recommendedName>
        <fullName evidence="3">Reverse transcriptase domain-containing protein</fullName>
    </recommendedName>
</protein>
<evidence type="ECO:0000313" key="2">
    <source>
        <dbReference type="Proteomes" id="UP000036403"/>
    </source>
</evidence>
<evidence type="ECO:0008006" key="3">
    <source>
        <dbReference type="Google" id="ProtNLM"/>
    </source>
</evidence>
<sequence>MSVEPGYVQSINGGFRGGNEERKVGDVRLGDGKIWTLAYADDVVLISEEEEEMRSMIKRGMGEWGQEAHIRERLKKGATVMSQVWGIGKRKFKKEEKRIWLFDKLVWSDGIWGRNMGMAREGGARKATGKIFEVGTRGGLGYPGIYD</sequence>
<dbReference type="OrthoDB" id="7694702at2759"/>
<keyword evidence="2" id="KW-1185">Reference proteome</keyword>